<evidence type="ECO:0000256" key="1">
    <source>
        <dbReference type="SAM" id="Phobius"/>
    </source>
</evidence>
<organism evidence="2 3">
    <name type="scientific">Capsella rubella</name>
    <dbReference type="NCBI Taxonomy" id="81985"/>
    <lineage>
        <taxon>Eukaryota</taxon>
        <taxon>Viridiplantae</taxon>
        <taxon>Streptophyta</taxon>
        <taxon>Embryophyta</taxon>
        <taxon>Tracheophyta</taxon>
        <taxon>Spermatophyta</taxon>
        <taxon>Magnoliopsida</taxon>
        <taxon>eudicotyledons</taxon>
        <taxon>Gunneridae</taxon>
        <taxon>Pentapetalae</taxon>
        <taxon>rosids</taxon>
        <taxon>malvids</taxon>
        <taxon>Brassicales</taxon>
        <taxon>Brassicaceae</taxon>
        <taxon>Camelineae</taxon>
        <taxon>Capsella</taxon>
    </lineage>
</organism>
<keyword evidence="1" id="KW-0812">Transmembrane</keyword>
<dbReference type="OrthoDB" id="1734141at2759"/>
<evidence type="ECO:0000313" key="2">
    <source>
        <dbReference type="EMBL" id="EOA39187.1"/>
    </source>
</evidence>
<keyword evidence="3" id="KW-1185">Reference proteome</keyword>
<dbReference type="AlphaFoldDB" id="R0GTA7"/>
<sequence length="85" mass="10086">MKQQHYLVVFLIVLFTFLLFVNTRSGRSGGRDGVAEEYWKKMMKNEPLPEPIKELLKNPFRTAQEMFIQDFNTKSVVLIYHNPHE</sequence>
<evidence type="ECO:0000313" key="3">
    <source>
        <dbReference type="Proteomes" id="UP000029121"/>
    </source>
</evidence>
<dbReference type="EMBL" id="KB870805">
    <property type="protein sequence ID" value="EOA39187.1"/>
    <property type="molecule type" value="Genomic_DNA"/>
</dbReference>
<dbReference type="eggNOG" id="KOG0987">
    <property type="taxonomic scope" value="Eukaryota"/>
</dbReference>
<gene>
    <name evidence="2" type="ORF">CARUB_v10012154mg</name>
</gene>
<dbReference type="KEGG" id="crb:17899333"/>
<keyword evidence="1" id="KW-0472">Membrane</keyword>
<dbReference type="Proteomes" id="UP000029121">
    <property type="component" value="Unassembled WGS sequence"/>
</dbReference>
<accession>R0GTA7</accession>
<protein>
    <submittedName>
        <fullName evidence="2">Uncharacterized protein</fullName>
    </submittedName>
</protein>
<name>R0GTA7_9BRAS</name>
<reference evidence="3" key="1">
    <citation type="journal article" date="2013" name="Nat. Genet.">
        <title>The Capsella rubella genome and the genomic consequences of rapid mating system evolution.</title>
        <authorList>
            <person name="Slotte T."/>
            <person name="Hazzouri K.M."/>
            <person name="Agren J.A."/>
            <person name="Koenig D."/>
            <person name="Maumus F."/>
            <person name="Guo Y.L."/>
            <person name="Steige K."/>
            <person name="Platts A.E."/>
            <person name="Escobar J.S."/>
            <person name="Newman L.K."/>
            <person name="Wang W."/>
            <person name="Mandakova T."/>
            <person name="Vello E."/>
            <person name="Smith L.M."/>
            <person name="Henz S.R."/>
            <person name="Steffen J."/>
            <person name="Takuno S."/>
            <person name="Brandvain Y."/>
            <person name="Coop G."/>
            <person name="Andolfatto P."/>
            <person name="Hu T.T."/>
            <person name="Blanchette M."/>
            <person name="Clark R.M."/>
            <person name="Quesneville H."/>
            <person name="Nordborg M."/>
            <person name="Gaut B.S."/>
            <person name="Lysak M.A."/>
            <person name="Jenkins J."/>
            <person name="Grimwood J."/>
            <person name="Chapman J."/>
            <person name="Prochnik S."/>
            <person name="Shu S."/>
            <person name="Rokhsar D."/>
            <person name="Schmutz J."/>
            <person name="Weigel D."/>
            <person name="Wright S.I."/>
        </authorList>
    </citation>
    <scope>NUCLEOTIDE SEQUENCE [LARGE SCALE GENOMIC DNA]</scope>
    <source>
        <strain evidence="3">cv. Monte Gargano</strain>
    </source>
</reference>
<feature type="transmembrane region" description="Helical" evidence="1">
    <location>
        <begin position="6"/>
        <end position="23"/>
    </location>
</feature>
<proteinExistence type="predicted"/>
<keyword evidence="1" id="KW-1133">Transmembrane helix</keyword>